<proteinExistence type="predicted"/>
<dbReference type="EMBL" id="JAPEVA010000122">
    <property type="protein sequence ID" value="KAJ4398759.1"/>
    <property type="molecule type" value="Genomic_DNA"/>
</dbReference>
<gene>
    <name evidence="1" type="ORF">N0V91_009960</name>
</gene>
<evidence type="ECO:0000313" key="1">
    <source>
        <dbReference type="EMBL" id="KAJ4398759.1"/>
    </source>
</evidence>
<name>A0A9W8Z6A1_9PLEO</name>
<protein>
    <submittedName>
        <fullName evidence="1">Uncharacterized protein</fullName>
    </submittedName>
</protein>
<comment type="caution">
    <text evidence="1">The sequence shown here is derived from an EMBL/GenBank/DDBJ whole genome shotgun (WGS) entry which is preliminary data.</text>
</comment>
<accession>A0A9W8Z6A1</accession>
<reference evidence="1" key="1">
    <citation type="submission" date="2022-10" db="EMBL/GenBank/DDBJ databases">
        <title>Tapping the CABI collections for fungal endophytes: first genome assemblies for Collariella, Neodidymelliopsis, Ascochyta clinopodiicola, Didymella pomorum, Didymosphaeria variabile, Neocosmospora piperis and Neocucurbitaria cava.</title>
        <authorList>
            <person name="Hill R."/>
        </authorList>
    </citation>
    <scope>NUCLEOTIDE SEQUENCE</scope>
    <source>
        <strain evidence="1">IMI 355091</strain>
    </source>
</reference>
<keyword evidence="2" id="KW-1185">Reference proteome</keyword>
<evidence type="ECO:0000313" key="2">
    <source>
        <dbReference type="Proteomes" id="UP001140510"/>
    </source>
</evidence>
<dbReference type="AlphaFoldDB" id="A0A9W8Z6A1"/>
<organism evidence="1 2">
    <name type="scientific">Didymella pomorum</name>
    <dbReference type="NCBI Taxonomy" id="749634"/>
    <lineage>
        <taxon>Eukaryota</taxon>
        <taxon>Fungi</taxon>
        <taxon>Dikarya</taxon>
        <taxon>Ascomycota</taxon>
        <taxon>Pezizomycotina</taxon>
        <taxon>Dothideomycetes</taxon>
        <taxon>Pleosporomycetidae</taxon>
        <taxon>Pleosporales</taxon>
        <taxon>Pleosporineae</taxon>
        <taxon>Didymellaceae</taxon>
        <taxon>Didymella</taxon>
    </lineage>
</organism>
<dbReference type="OrthoDB" id="5368161at2759"/>
<sequence>MNLTTLTLAPSAHMDEILSDLDIQALRQCFKSFAPGWFPALQFFNIIDADDCEQDLLDFMYELADERENGGDKVDTNEE</sequence>
<dbReference type="Proteomes" id="UP001140510">
    <property type="component" value="Unassembled WGS sequence"/>
</dbReference>